<gene>
    <name evidence="12 17" type="primary">atpA</name>
    <name evidence="17" type="ORF">PWJ81_08110</name>
</gene>
<evidence type="ECO:0000259" key="16">
    <source>
        <dbReference type="Pfam" id="PF02874"/>
    </source>
</evidence>
<keyword evidence="11 12" id="KW-0066">ATP synthesis</keyword>
<dbReference type="HAMAP" id="MF_01346">
    <property type="entry name" value="ATP_synth_alpha_bact"/>
    <property type="match status" value="1"/>
</dbReference>
<evidence type="ECO:0000256" key="1">
    <source>
        <dbReference type="ARBA" id="ARBA00004370"/>
    </source>
</evidence>
<dbReference type="PANTHER" id="PTHR48082:SF2">
    <property type="entry name" value="ATP SYNTHASE SUBUNIT ALPHA, MITOCHONDRIAL"/>
    <property type="match status" value="1"/>
</dbReference>
<dbReference type="RefSeq" id="WP_126134869.1">
    <property type="nucleotide sequence ID" value="NZ_CAMXYX010000043.1"/>
</dbReference>
<dbReference type="Pfam" id="PF00006">
    <property type="entry name" value="ATP-synt_ab"/>
    <property type="match status" value="1"/>
</dbReference>
<keyword evidence="8 12" id="KW-0406">Ion transport</keyword>
<evidence type="ECO:0000256" key="7">
    <source>
        <dbReference type="ARBA" id="ARBA00022967"/>
    </source>
</evidence>
<evidence type="ECO:0000256" key="6">
    <source>
        <dbReference type="ARBA" id="ARBA00022840"/>
    </source>
</evidence>
<evidence type="ECO:0000256" key="11">
    <source>
        <dbReference type="ARBA" id="ARBA00023310"/>
    </source>
</evidence>
<keyword evidence="12" id="KW-0375">Hydrogen ion transport</keyword>
<dbReference type="InterPro" id="IPR033732">
    <property type="entry name" value="ATP_synth_F1_a_nt-bd_dom"/>
</dbReference>
<keyword evidence="5 12" id="KW-0547">Nucleotide-binding</keyword>
<evidence type="ECO:0000256" key="9">
    <source>
        <dbReference type="ARBA" id="ARBA00023136"/>
    </source>
</evidence>
<comment type="function">
    <text evidence="12">Produces ATP from ADP in the presence of a proton gradient across the membrane. The alpha chain is a regulatory subunit.</text>
</comment>
<dbReference type="InterPro" id="IPR027417">
    <property type="entry name" value="P-loop_NTPase"/>
</dbReference>
<comment type="catalytic activity">
    <reaction evidence="12">
        <text>ATP + H2O + 4 H(+)(in) = ADP + phosphate + 5 H(+)(out)</text>
        <dbReference type="Rhea" id="RHEA:57720"/>
        <dbReference type="ChEBI" id="CHEBI:15377"/>
        <dbReference type="ChEBI" id="CHEBI:15378"/>
        <dbReference type="ChEBI" id="CHEBI:30616"/>
        <dbReference type="ChEBI" id="CHEBI:43474"/>
        <dbReference type="ChEBI" id="CHEBI:456216"/>
        <dbReference type="EC" id="7.1.2.2"/>
    </reaction>
</comment>
<evidence type="ECO:0000256" key="10">
    <source>
        <dbReference type="ARBA" id="ARBA00023196"/>
    </source>
</evidence>
<evidence type="ECO:0000259" key="14">
    <source>
        <dbReference type="Pfam" id="PF00006"/>
    </source>
</evidence>
<organism evidence="17 18">
    <name type="scientific">Actinotignum sanguinis</name>
    <dbReference type="NCBI Taxonomy" id="1445614"/>
    <lineage>
        <taxon>Bacteria</taxon>
        <taxon>Bacillati</taxon>
        <taxon>Actinomycetota</taxon>
        <taxon>Actinomycetes</taxon>
        <taxon>Actinomycetales</taxon>
        <taxon>Actinomycetaceae</taxon>
        <taxon>Actinotignum</taxon>
    </lineage>
</organism>
<feature type="region of interest" description="Disordered" evidence="13">
    <location>
        <begin position="512"/>
        <end position="541"/>
    </location>
</feature>
<evidence type="ECO:0000256" key="12">
    <source>
        <dbReference type="HAMAP-Rule" id="MF_01346"/>
    </source>
</evidence>
<dbReference type="InterPro" id="IPR005294">
    <property type="entry name" value="ATP_synth_F1_asu"/>
</dbReference>
<dbReference type="SUPFAM" id="SSF47917">
    <property type="entry name" value="C-terminal domain of alpha and beta subunits of F1 ATP synthase"/>
    <property type="match status" value="1"/>
</dbReference>
<evidence type="ECO:0000256" key="3">
    <source>
        <dbReference type="ARBA" id="ARBA00022448"/>
    </source>
</evidence>
<dbReference type="NCBIfam" id="TIGR00962">
    <property type="entry name" value="atpA"/>
    <property type="match status" value="1"/>
</dbReference>
<feature type="domain" description="ATPase F1/V1/A1 complex alpha/beta subunit N-terminal" evidence="16">
    <location>
        <begin position="30"/>
        <end position="96"/>
    </location>
</feature>
<dbReference type="NCBIfam" id="NF009884">
    <property type="entry name" value="PRK13343.1"/>
    <property type="match status" value="1"/>
</dbReference>
<dbReference type="InterPro" id="IPR020003">
    <property type="entry name" value="ATPase_a/bsu_AS"/>
</dbReference>
<feature type="domain" description="ATPase F1/V1/A1 complex alpha/beta subunit nucleotide-binding" evidence="14">
    <location>
        <begin position="154"/>
        <end position="377"/>
    </location>
</feature>
<dbReference type="InterPro" id="IPR000194">
    <property type="entry name" value="ATPase_F1/V1/A1_a/bsu_nucl-bd"/>
</dbReference>
<keyword evidence="4 12" id="KW-1003">Cell membrane</keyword>
<dbReference type="CDD" id="cd18116">
    <property type="entry name" value="ATP-synt_F1_alpha_N"/>
    <property type="match status" value="1"/>
</dbReference>
<dbReference type="EC" id="7.1.2.2" evidence="12"/>
<feature type="site" description="Required for activity" evidence="12">
    <location>
        <position position="375"/>
    </location>
</feature>
<dbReference type="EMBL" id="JARBHI010000021">
    <property type="protein sequence ID" value="MDE1657030.1"/>
    <property type="molecule type" value="Genomic_DNA"/>
</dbReference>
<evidence type="ECO:0000256" key="8">
    <source>
        <dbReference type="ARBA" id="ARBA00023065"/>
    </source>
</evidence>
<keyword evidence="9 12" id="KW-0472">Membrane</keyword>
<dbReference type="PANTHER" id="PTHR48082">
    <property type="entry name" value="ATP SYNTHASE SUBUNIT ALPHA, MITOCHONDRIAL"/>
    <property type="match status" value="1"/>
</dbReference>
<sequence length="541" mass="58918">MADLTIQPEEIRAALDNFVRSYTPEQSESEQVGHVTMTADGIARVAGLPGAMANELLVFEDGTRGLAMNLEEREIGVVVLGDFSNIEEGQEVRRSGEVLSVPVGDGYLGRTVDPLGKPIDGLGEIENLSGRRALELQAPGVMMRKSVHEPLETGIKAIDSMTPIGRGQRQLIIGDRQTGKTALAIDTILNQRKNWETGDPSKQVRCIYVAIGQKGSTIASVRGTLARYGALEYTTIVASPASDPAGFKYLAPYTGSAIGQHWMYEGKHVLIVFDDLSKQAEAYRAVSLLLRRPPGREAYPGDVFYLHSRLLERCAKLSDELGGGSMTGLPIVETKANDVSAYIPTNVISITDGQIFLQSDLFNSNQRPAVDVGISVSRVGGDAQIKAMKKVAGTLKITLAQYRSQAAFAMFASDLDPATRQQLTRGERLMELLKQPQYTPYPIEEQVVSVWAGSKGYLDDVPVEKVHDWEARMLDYVRHNSSVLETIATTGEMDKDLEAELEATVSAFTESYRTAENLPAGGEEDVPAEQARETLARPTKG</sequence>
<evidence type="ECO:0000256" key="2">
    <source>
        <dbReference type="ARBA" id="ARBA00008936"/>
    </source>
</evidence>
<dbReference type="InterPro" id="IPR036121">
    <property type="entry name" value="ATPase_F1/V1/A1_a/bsu_N_sf"/>
</dbReference>
<accession>A0ABT5V7U0</accession>
<dbReference type="Pfam" id="PF02874">
    <property type="entry name" value="ATP-synt_ab_N"/>
    <property type="match status" value="1"/>
</dbReference>
<dbReference type="Pfam" id="PF00306">
    <property type="entry name" value="ATP-synt_ab_C"/>
    <property type="match status" value="1"/>
</dbReference>
<dbReference type="PROSITE" id="PS00152">
    <property type="entry name" value="ATPASE_ALPHA_BETA"/>
    <property type="match status" value="1"/>
</dbReference>
<reference evidence="17 18" key="1">
    <citation type="submission" date="2023-02" db="EMBL/GenBank/DDBJ databases">
        <title>Defining the Infant Male Urobiome and Moving Towards Mechanisms in Urobiome Research.</title>
        <authorList>
            <person name="Reasoner S."/>
            <person name="Flores V."/>
            <person name="Van Horn G."/>
            <person name="Morales G."/>
            <person name="Peard L."/>
            <person name="Abelson B."/>
            <person name="Manuel C."/>
            <person name="Lee J."/>
            <person name="Baker B."/>
            <person name="Williams T."/>
            <person name="Schmitz J."/>
            <person name="Clayton D."/>
            <person name="Hadjifrangiskou M."/>
        </authorList>
    </citation>
    <scope>NUCLEOTIDE SEQUENCE [LARGE SCALE GENOMIC DNA]</scope>
    <source>
        <strain evidence="17 18">AS1053</strain>
    </source>
</reference>
<keyword evidence="3 12" id="KW-0813">Transport</keyword>
<proteinExistence type="inferred from homology"/>
<evidence type="ECO:0000256" key="5">
    <source>
        <dbReference type="ARBA" id="ARBA00022741"/>
    </source>
</evidence>
<comment type="subcellular location">
    <subcellularLocation>
        <location evidence="12">Cell membrane</location>
        <topology evidence="12">Peripheral membrane protein</topology>
    </subcellularLocation>
    <subcellularLocation>
        <location evidence="1">Membrane</location>
    </subcellularLocation>
</comment>
<dbReference type="InterPro" id="IPR004100">
    <property type="entry name" value="ATPase_F1/V1/A1_a/bsu_N"/>
</dbReference>
<dbReference type="Gene3D" id="3.40.50.300">
    <property type="entry name" value="P-loop containing nucleotide triphosphate hydrolases"/>
    <property type="match status" value="1"/>
</dbReference>
<evidence type="ECO:0000256" key="4">
    <source>
        <dbReference type="ARBA" id="ARBA00022475"/>
    </source>
</evidence>
<dbReference type="CDD" id="cd18113">
    <property type="entry name" value="ATP-synt_F1_alpha_C"/>
    <property type="match status" value="1"/>
</dbReference>
<evidence type="ECO:0000256" key="13">
    <source>
        <dbReference type="SAM" id="MobiDB-lite"/>
    </source>
</evidence>
<dbReference type="SUPFAM" id="SSF52540">
    <property type="entry name" value="P-loop containing nucleoside triphosphate hydrolases"/>
    <property type="match status" value="1"/>
</dbReference>
<comment type="similarity">
    <text evidence="2 12">Belongs to the ATPase alpha/beta chains family.</text>
</comment>
<dbReference type="InterPro" id="IPR000793">
    <property type="entry name" value="ATP_synth_asu_C"/>
</dbReference>
<protein>
    <recommendedName>
        <fullName evidence="12">ATP synthase subunit alpha</fullName>
        <ecNumber evidence="12">7.1.2.2</ecNumber>
    </recommendedName>
    <alternativeName>
        <fullName evidence="12">ATP synthase F1 sector subunit alpha</fullName>
    </alternativeName>
    <alternativeName>
        <fullName evidence="12">F-ATPase subunit alpha</fullName>
    </alternativeName>
</protein>
<evidence type="ECO:0000259" key="15">
    <source>
        <dbReference type="Pfam" id="PF00306"/>
    </source>
</evidence>
<evidence type="ECO:0000313" key="18">
    <source>
        <dbReference type="Proteomes" id="UP001219297"/>
    </source>
</evidence>
<evidence type="ECO:0000313" key="17">
    <source>
        <dbReference type="EMBL" id="MDE1657030.1"/>
    </source>
</evidence>
<keyword evidence="10 12" id="KW-0139">CF(1)</keyword>
<feature type="binding site" evidence="12">
    <location>
        <begin position="174"/>
        <end position="181"/>
    </location>
    <ligand>
        <name>ATP</name>
        <dbReference type="ChEBI" id="CHEBI:30616"/>
    </ligand>
</feature>
<dbReference type="GeneID" id="83608912"/>
<keyword evidence="7 12" id="KW-1278">Translocase</keyword>
<feature type="domain" description="ATP synthase alpha subunit C-terminal" evidence="15">
    <location>
        <begin position="384"/>
        <end position="508"/>
    </location>
</feature>
<dbReference type="CDD" id="cd01132">
    <property type="entry name" value="F1-ATPase_alpha_CD"/>
    <property type="match status" value="1"/>
</dbReference>
<comment type="caution">
    <text evidence="17">The sequence shown here is derived from an EMBL/GenBank/DDBJ whole genome shotgun (WGS) entry which is preliminary data.</text>
</comment>
<dbReference type="InterPro" id="IPR023366">
    <property type="entry name" value="ATP_synth_asu-like_sf"/>
</dbReference>
<keyword evidence="6 12" id="KW-0067">ATP-binding</keyword>
<dbReference type="SUPFAM" id="SSF50615">
    <property type="entry name" value="N-terminal domain of alpha and beta subunits of F1 ATP synthase"/>
    <property type="match status" value="1"/>
</dbReference>
<dbReference type="Proteomes" id="UP001219297">
    <property type="component" value="Unassembled WGS sequence"/>
</dbReference>
<dbReference type="InterPro" id="IPR038376">
    <property type="entry name" value="ATP_synth_asu_C_sf"/>
</dbReference>
<keyword evidence="18" id="KW-1185">Reference proteome</keyword>
<dbReference type="Gene3D" id="2.40.30.20">
    <property type="match status" value="1"/>
</dbReference>
<name>A0ABT5V7U0_9ACTO</name>
<dbReference type="Gene3D" id="1.20.150.20">
    <property type="entry name" value="ATP synthase alpha/beta chain, C-terminal domain"/>
    <property type="match status" value="1"/>
</dbReference>